<keyword evidence="3" id="KW-1185">Reference proteome</keyword>
<reference evidence="2 3" key="1">
    <citation type="journal article" date="2012" name="Genome Biol.">
        <title>Genome and low-iron response of an oceanic diatom adapted to chronic iron limitation.</title>
        <authorList>
            <person name="Lommer M."/>
            <person name="Specht M."/>
            <person name="Roy A.S."/>
            <person name="Kraemer L."/>
            <person name="Andreson R."/>
            <person name="Gutowska M.A."/>
            <person name="Wolf J."/>
            <person name="Bergner S.V."/>
            <person name="Schilhabel M.B."/>
            <person name="Klostermeier U.C."/>
            <person name="Beiko R.G."/>
            <person name="Rosenstiel P."/>
            <person name="Hippler M."/>
            <person name="Laroche J."/>
        </authorList>
    </citation>
    <scope>NUCLEOTIDE SEQUENCE [LARGE SCALE GENOMIC DNA]</scope>
    <source>
        <strain evidence="2 3">CCMP1005</strain>
    </source>
</reference>
<dbReference type="AlphaFoldDB" id="K0SMB9"/>
<evidence type="ECO:0000313" key="3">
    <source>
        <dbReference type="Proteomes" id="UP000266841"/>
    </source>
</evidence>
<accession>K0SMB9</accession>
<dbReference type="Proteomes" id="UP000266841">
    <property type="component" value="Unassembled WGS sequence"/>
</dbReference>
<evidence type="ECO:0000256" key="1">
    <source>
        <dbReference type="SAM" id="MobiDB-lite"/>
    </source>
</evidence>
<protein>
    <submittedName>
        <fullName evidence="2">Uncharacterized protein</fullName>
    </submittedName>
</protein>
<evidence type="ECO:0000313" key="2">
    <source>
        <dbReference type="EMBL" id="EJK67458.1"/>
    </source>
</evidence>
<gene>
    <name evidence="2" type="ORF">THAOC_11502</name>
</gene>
<dbReference type="EMBL" id="AGNL01013066">
    <property type="protein sequence ID" value="EJK67458.1"/>
    <property type="molecule type" value="Genomic_DNA"/>
</dbReference>
<name>K0SMB9_THAOC</name>
<proteinExistence type="predicted"/>
<feature type="compositionally biased region" description="Basic and acidic residues" evidence="1">
    <location>
        <begin position="276"/>
        <end position="308"/>
    </location>
</feature>
<sequence>MRVVRTQEELEKRSREARKIKEALTVKPAYGMVGVAAQNSHGPSSPVHGKDIAPVFAVAAAAALDGTVAFRGCKFFAVYVYPNSWYHWQPFVALSFLKALATSDWAGRVCKLGISQIFCRNVALAVFRMNSMNGWLLHCGVGVGDGGPPLQNYGCNIRNNYYYWAQQKQLLRVQAAQAGQEEGQTPRPWDGRTEVEGSALMRWLEEEPADATPNRMRDESTPDPTLTQFGAVSISCANISHIISTRRVRRVPGDLCRHRGVTRTRGRNISNSHFRIGNDHEDPAISKRRCQRQEDPSKLPVDHYPTRR</sequence>
<feature type="non-terminal residue" evidence="2">
    <location>
        <position position="308"/>
    </location>
</feature>
<comment type="caution">
    <text evidence="2">The sequence shown here is derived from an EMBL/GenBank/DDBJ whole genome shotgun (WGS) entry which is preliminary data.</text>
</comment>
<feature type="region of interest" description="Disordered" evidence="1">
    <location>
        <begin position="268"/>
        <end position="308"/>
    </location>
</feature>
<organism evidence="2 3">
    <name type="scientific">Thalassiosira oceanica</name>
    <name type="common">Marine diatom</name>
    <dbReference type="NCBI Taxonomy" id="159749"/>
    <lineage>
        <taxon>Eukaryota</taxon>
        <taxon>Sar</taxon>
        <taxon>Stramenopiles</taxon>
        <taxon>Ochrophyta</taxon>
        <taxon>Bacillariophyta</taxon>
        <taxon>Coscinodiscophyceae</taxon>
        <taxon>Thalassiosirophycidae</taxon>
        <taxon>Thalassiosirales</taxon>
        <taxon>Thalassiosiraceae</taxon>
        <taxon>Thalassiosira</taxon>
    </lineage>
</organism>